<feature type="transmembrane region" description="Helical" evidence="2">
    <location>
        <begin position="100"/>
        <end position="120"/>
    </location>
</feature>
<accession>A0A1G4HDX5</accession>
<dbReference type="AlphaFoldDB" id="A0A1G4HDX5"/>
<feature type="transmembrane region" description="Helical" evidence="2">
    <location>
        <begin position="132"/>
        <end position="151"/>
    </location>
</feature>
<evidence type="ECO:0000256" key="1">
    <source>
        <dbReference type="SAM" id="MobiDB-lite"/>
    </source>
</evidence>
<evidence type="ECO:0000313" key="4">
    <source>
        <dbReference type="EMBL" id="SCO73112.1"/>
    </source>
</evidence>
<dbReference type="EMBL" id="LT615265">
    <property type="protein sequence ID" value="SCO73112.1"/>
    <property type="molecule type" value="Genomic_DNA"/>
</dbReference>
<feature type="region of interest" description="Disordered" evidence="1">
    <location>
        <begin position="175"/>
        <end position="201"/>
    </location>
</feature>
<feature type="transmembrane region" description="Helical" evidence="2">
    <location>
        <begin position="75"/>
        <end position="93"/>
    </location>
</feature>
<dbReference type="VEuPathDB" id="PlasmoDB:PVX_080055"/>
<dbReference type="EMBL" id="CAJZCX010000005">
    <property type="protein sequence ID" value="CAG9474831.1"/>
    <property type="molecule type" value="Genomic_DNA"/>
</dbReference>
<dbReference type="VEuPathDB" id="PlasmoDB:PVW1_100034100"/>
<evidence type="ECO:0000256" key="2">
    <source>
        <dbReference type="SAM" id="Phobius"/>
    </source>
</evidence>
<gene>
    <name evidence="4" type="ORF">PVC01_100018800</name>
    <name evidence="5" type="ORF">PVP01_1010000</name>
    <name evidence="3" type="ORF">PVW1_100034100</name>
</gene>
<dbReference type="Proteomes" id="UP000220605">
    <property type="component" value="Chromosome 10"/>
</dbReference>
<evidence type="ECO:0000313" key="7">
    <source>
        <dbReference type="Proteomes" id="UP000305196"/>
    </source>
</evidence>
<dbReference type="VEuPathDB" id="PlasmoDB:PVP01_1010000"/>
<keyword evidence="2" id="KW-0812">Transmembrane</keyword>
<dbReference type="VEuPathDB" id="PlasmoDB:PVPAM_100016400"/>
<sequence length="238" mass="27697">MKNRLKRIFIYIKSNLNNISSIASIICLLDCVLIPFITVVISIFNVVNGSENGEAQVEDHHQSHHHGWHEIVEKIALYVMTPIISFTTIYNFVQLKNFPLLLTTLIGITMFVLSHAHIEFSSPSVANIFKKMHIPMAILAAIFLVSTNYAAHQLLKSRNMDRCCKHKKISHHLEEQSCEQHHHHPQHPHHHHHYDLEMNDDTYGMHSHPHNNDNVVNLEKFYNIGFHQHNDHELVRFL</sequence>
<protein>
    <submittedName>
        <fullName evidence="3">(malaria parasite P. vivax) hypothetical protein</fullName>
    </submittedName>
    <submittedName>
        <fullName evidence="5">MerC domain-containing protein, putative</fullName>
    </submittedName>
</protein>
<feature type="transmembrane region" description="Helical" evidence="2">
    <location>
        <begin position="21"/>
        <end position="44"/>
    </location>
</feature>
<keyword evidence="2" id="KW-0472">Membrane</keyword>
<evidence type="ECO:0000313" key="5">
    <source>
        <dbReference type="EMBL" id="VUZ96398.1"/>
    </source>
</evidence>
<evidence type="ECO:0000313" key="3">
    <source>
        <dbReference type="EMBL" id="CAG9474831.1"/>
    </source>
</evidence>
<reference evidence="6 7" key="1">
    <citation type="submission" date="2016-07" db="EMBL/GenBank/DDBJ databases">
        <authorList>
            <consortium name="Pathogen Informatics"/>
        </authorList>
    </citation>
    <scope>NUCLEOTIDE SEQUENCE [LARGE SCALE GENOMIC DNA]</scope>
    <source>
        <strain evidence="3">PvW1</strain>
    </source>
</reference>
<dbReference type="OrthoDB" id="45840at2759"/>
<organism evidence="4 7">
    <name type="scientific">Plasmodium vivax</name>
    <name type="common">malaria parasite P. vivax</name>
    <dbReference type="NCBI Taxonomy" id="5855"/>
    <lineage>
        <taxon>Eukaryota</taxon>
        <taxon>Sar</taxon>
        <taxon>Alveolata</taxon>
        <taxon>Apicomplexa</taxon>
        <taxon>Aconoidasida</taxon>
        <taxon>Haemosporida</taxon>
        <taxon>Plasmodiidae</taxon>
        <taxon>Plasmodium</taxon>
        <taxon>Plasmodium (Plasmodium)</taxon>
    </lineage>
</organism>
<dbReference type="Proteomes" id="UP000305196">
    <property type="component" value="Chromosome 10"/>
</dbReference>
<feature type="compositionally biased region" description="Basic residues" evidence="1">
    <location>
        <begin position="181"/>
        <end position="193"/>
    </location>
</feature>
<proteinExistence type="predicted"/>
<dbReference type="Proteomes" id="UP000779233">
    <property type="component" value="Unassembled WGS sequence"/>
</dbReference>
<dbReference type="EMBL" id="LT635621">
    <property type="protein sequence ID" value="VUZ96398.1"/>
    <property type="molecule type" value="Genomic_DNA"/>
</dbReference>
<keyword evidence="2" id="KW-1133">Transmembrane helix</keyword>
<evidence type="ECO:0000313" key="6">
    <source>
        <dbReference type="Proteomes" id="UP000220605"/>
    </source>
</evidence>
<name>A0A1G4HDX5_PLAVI</name>